<comment type="caution">
    <text evidence="1">The sequence shown here is derived from an EMBL/GenBank/DDBJ whole genome shotgun (WGS) entry which is preliminary data.</text>
</comment>
<evidence type="ECO:0000313" key="1">
    <source>
        <dbReference type="EMBL" id="KAI3681515.1"/>
    </source>
</evidence>
<proteinExistence type="predicted"/>
<dbReference type="EMBL" id="CM042059">
    <property type="protein sequence ID" value="KAI3681515.1"/>
    <property type="molecule type" value="Genomic_DNA"/>
</dbReference>
<name>A0ACB8Y888_ARCLA</name>
<accession>A0ACB8Y888</accession>
<protein>
    <submittedName>
        <fullName evidence="1">Uncharacterized protein</fullName>
    </submittedName>
</protein>
<reference evidence="2" key="1">
    <citation type="journal article" date="2022" name="Mol. Ecol. Resour.">
        <title>The genomes of chicory, endive, great burdock and yacon provide insights into Asteraceae palaeo-polyploidization history and plant inulin production.</title>
        <authorList>
            <person name="Fan W."/>
            <person name="Wang S."/>
            <person name="Wang H."/>
            <person name="Wang A."/>
            <person name="Jiang F."/>
            <person name="Liu H."/>
            <person name="Zhao H."/>
            <person name="Xu D."/>
            <person name="Zhang Y."/>
        </authorList>
    </citation>
    <scope>NUCLEOTIDE SEQUENCE [LARGE SCALE GENOMIC DNA]</scope>
    <source>
        <strain evidence="2">cv. Niubang</strain>
    </source>
</reference>
<gene>
    <name evidence="1" type="ORF">L6452_36314</name>
</gene>
<sequence>MSANIAGKGKDIPMNEGSDRALNRAPHQDNMKVPKSDAGKGNVVVQAKKNQRLSEYVIGHSSSTQMVKETSNETGEKDGIEENKQG</sequence>
<evidence type="ECO:0000313" key="2">
    <source>
        <dbReference type="Proteomes" id="UP001055879"/>
    </source>
</evidence>
<keyword evidence="2" id="KW-1185">Reference proteome</keyword>
<dbReference type="Proteomes" id="UP001055879">
    <property type="component" value="Linkage Group LG13"/>
</dbReference>
<reference evidence="1 2" key="2">
    <citation type="journal article" date="2022" name="Mol. Ecol. Resour.">
        <title>The genomes of chicory, endive, great burdock and yacon provide insights into Asteraceae paleo-polyploidization history and plant inulin production.</title>
        <authorList>
            <person name="Fan W."/>
            <person name="Wang S."/>
            <person name="Wang H."/>
            <person name="Wang A."/>
            <person name="Jiang F."/>
            <person name="Liu H."/>
            <person name="Zhao H."/>
            <person name="Xu D."/>
            <person name="Zhang Y."/>
        </authorList>
    </citation>
    <scope>NUCLEOTIDE SEQUENCE [LARGE SCALE GENOMIC DNA]</scope>
    <source>
        <strain evidence="2">cv. Niubang</strain>
    </source>
</reference>
<organism evidence="1 2">
    <name type="scientific">Arctium lappa</name>
    <name type="common">Greater burdock</name>
    <name type="synonym">Lappa major</name>
    <dbReference type="NCBI Taxonomy" id="4217"/>
    <lineage>
        <taxon>Eukaryota</taxon>
        <taxon>Viridiplantae</taxon>
        <taxon>Streptophyta</taxon>
        <taxon>Embryophyta</taxon>
        <taxon>Tracheophyta</taxon>
        <taxon>Spermatophyta</taxon>
        <taxon>Magnoliopsida</taxon>
        <taxon>eudicotyledons</taxon>
        <taxon>Gunneridae</taxon>
        <taxon>Pentapetalae</taxon>
        <taxon>asterids</taxon>
        <taxon>campanulids</taxon>
        <taxon>Asterales</taxon>
        <taxon>Asteraceae</taxon>
        <taxon>Carduoideae</taxon>
        <taxon>Cardueae</taxon>
        <taxon>Arctiinae</taxon>
        <taxon>Arctium</taxon>
    </lineage>
</organism>